<geneLocation type="plasmid" evidence="2 3">
    <name>pEMTOL01</name>
</geneLocation>
<keyword evidence="1" id="KW-0472">Membrane</keyword>
<dbReference type="EMBL" id="CP002962">
    <property type="protein sequence ID" value="AFK05515.1"/>
    <property type="molecule type" value="Genomic_DNA"/>
</dbReference>
<proteinExistence type="predicted"/>
<keyword evidence="1" id="KW-1133">Transmembrane helix</keyword>
<accession>A0ABM5N7N6</accession>
<sequence length="318" mass="36364">MAVFKDFVSKRNQMLVFIILVSGVLLTILGLYLGLKHLDPKYFNATVGSIIAIFTLFSVFGNLSKEISSSQTQKEIKENTERTLQPLSITSLLFTLEYKFDNPKLVTFLKNIYSLKAKQEKLLRKSSTATNGQREIEILPGLTFFEFGDEITGSLIIDDPNFLKSCNFPFPKITLKFSPQYPKETKISNGDGTYTVNVDFPVSLELEANKIDAFTLNQVIVDFKESKVTATIQPLEWKYNLDNGKIVSFKDLFGKYLMLSAYYPYWKDNITKFSISSMTLVNERKKLNFTFTPEEKSGLSIVFNAEYLHKITDSDFYK</sequence>
<evidence type="ECO:0000313" key="3">
    <source>
        <dbReference type="Proteomes" id="UP000002875"/>
    </source>
</evidence>
<name>A0ABM5N7N6_EMTOG</name>
<feature type="transmembrane region" description="Helical" evidence="1">
    <location>
        <begin position="14"/>
        <end position="35"/>
    </location>
</feature>
<gene>
    <name evidence="2" type="ordered locus">Emtol_0245</name>
</gene>
<organism evidence="2 3">
    <name type="scientific">Emticicia oligotrophica (strain DSM 17448 / CIP 109782 / MTCC 6937 / GPTSA100-15)</name>
    <dbReference type="NCBI Taxonomy" id="929562"/>
    <lineage>
        <taxon>Bacteria</taxon>
        <taxon>Pseudomonadati</taxon>
        <taxon>Bacteroidota</taxon>
        <taxon>Cytophagia</taxon>
        <taxon>Cytophagales</taxon>
        <taxon>Leadbetterellaceae</taxon>
        <taxon>Emticicia</taxon>
    </lineage>
</organism>
<keyword evidence="1" id="KW-0812">Transmembrane</keyword>
<protein>
    <submittedName>
        <fullName evidence="2">Uncharacterized protein</fullName>
    </submittedName>
</protein>
<evidence type="ECO:0000313" key="2">
    <source>
        <dbReference type="EMBL" id="AFK05515.1"/>
    </source>
</evidence>
<evidence type="ECO:0000256" key="1">
    <source>
        <dbReference type="SAM" id="Phobius"/>
    </source>
</evidence>
<keyword evidence="3" id="KW-1185">Reference proteome</keyword>
<feature type="transmembrane region" description="Helical" evidence="1">
    <location>
        <begin position="42"/>
        <end position="63"/>
    </location>
</feature>
<dbReference type="Proteomes" id="UP000002875">
    <property type="component" value="Plasmid pEMTOL01"/>
</dbReference>
<keyword evidence="2" id="KW-0614">Plasmid</keyword>
<reference evidence="2 3" key="1">
    <citation type="submission" date="2011-07" db="EMBL/GenBank/DDBJ databases">
        <title>The complete genome of plasmid 1 of Emticicia oligotrophica DSM 17448.</title>
        <authorList>
            <consortium name="US DOE Joint Genome Institute (JGI-PGF)"/>
            <person name="Lucas S."/>
            <person name="Han J."/>
            <person name="Lapidus A."/>
            <person name="Bruce D."/>
            <person name="Goodwin L."/>
            <person name="Pitluck S."/>
            <person name="Peters L."/>
            <person name="Kyrpides N."/>
            <person name="Mavromatis K."/>
            <person name="Ivanova N."/>
            <person name="Ovchinnikova G."/>
            <person name="Teshima H."/>
            <person name="Detter J.C."/>
            <person name="Tapia R."/>
            <person name="Han C."/>
            <person name="Land M."/>
            <person name="Hauser L."/>
            <person name="Markowitz V."/>
            <person name="Cheng J.-F."/>
            <person name="Hugenholtz P."/>
            <person name="Woyke T."/>
            <person name="Wu D."/>
            <person name="Tindall B."/>
            <person name="Pomrenke H."/>
            <person name="Brambilla E."/>
            <person name="Klenk H.-P."/>
            <person name="Eisen J.A."/>
        </authorList>
    </citation>
    <scope>NUCLEOTIDE SEQUENCE [LARGE SCALE GENOMIC DNA]</scope>
    <source>
        <strain evidence="3">DSM 17448 / GPTSA100-15</strain>
        <plasmid evidence="2 3">pEMTOL01</plasmid>
    </source>
</reference>